<accession>A0ABD2Q4A7</accession>
<reference evidence="2 3" key="1">
    <citation type="submission" date="2024-11" db="EMBL/GenBank/DDBJ databases">
        <title>Adaptive evolution of stress response genes in parasites aligns with host niche diversity.</title>
        <authorList>
            <person name="Hahn C."/>
            <person name="Resl P."/>
        </authorList>
    </citation>
    <scope>NUCLEOTIDE SEQUENCE [LARGE SCALE GENOMIC DNA]</scope>
    <source>
        <strain evidence="2">EGGRZ-B1_66</strain>
        <tissue evidence="2">Body</tissue>
    </source>
</reference>
<evidence type="ECO:0000313" key="3">
    <source>
        <dbReference type="Proteomes" id="UP001626550"/>
    </source>
</evidence>
<organism evidence="2 3">
    <name type="scientific">Cichlidogyrus casuarinus</name>
    <dbReference type="NCBI Taxonomy" id="1844966"/>
    <lineage>
        <taxon>Eukaryota</taxon>
        <taxon>Metazoa</taxon>
        <taxon>Spiralia</taxon>
        <taxon>Lophotrochozoa</taxon>
        <taxon>Platyhelminthes</taxon>
        <taxon>Monogenea</taxon>
        <taxon>Monopisthocotylea</taxon>
        <taxon>Dactylogyridea</taxon>
        <taxon>Ancyrocephalidae</taxon>
        <taxon>Cichlidogyrus</taxon>
    </lineage>
</organism>
<name>A0ABD2Q4A7_9PLAT</name>
<evidence type="ECO:0000313" key="2">
    <source>
        <dbReference type="EMBL" id="KAL3314445.1"/>
    </source>
</evidence>
<evidence type="ECO:0000256" key="1">
    <source>
        <dbReference type="SAM" id="SignalP"/>
    </source>
</evidence>
<keyword evidence="3" id="KW-1185">Reference proteome</keyword>
<feature type="signal peptide" evidence="1">
    <location>
        <begin position="1"/>
        <end position="16"/>
    </location>
</feature>
<dbReference type="AlphaFoldDB" id="A0ABD2Q4A7"/>
<protein>
    <submittedName>
        <fullName evidence="2">Uncharacterized protein</fullName>
    </submittedName>
</protein>
<sequence length="64" mass="7374">MPPWEAKLWLVAITLASQTGNLSRPKGICLLFNSLLVSYELYDRHKLLTAMHEEVEFPIPYTQV</sequence>
<feature type="chain" id="PRO_5044845914" evidence="1">
    <location>
        <begin position="17"/>
        <end position="64"/>
    </location>
</feature>
<dbReference type="EMBL" id="JBJKFK010000998">
    <property type="protein sequence ID" value="KAL3314445.1"/>
    <property type="molecule type" value="Genomic_DNA"/>
</dbReference>
<dbReference type="Proteomes" id="UP001626550">
    <property type="component" value="Unassembled WGS sequence"/>
</dbReference>
<keyword evidence="1" id="KW-0732">Signal</keyword>
<comment type="caution">
    <text evidence="2">The sequence shown here is derived from an EMBL/GenBank/DDBJ whole genome shotgun (WGS) entry which is preliminary data.</text>
</comment>
<gene>
    <name evidence="2" type="ORF">Ciccas_006942</name>
</gene>
<proteinExistence type="predicted"/>